<dbReference type="Proteomes" id="UP000703269">
    <property type="component" value="Unassembled WGS sequence"/>
</dbReference>
<reference evidence="1 2" key="1">
    <citation type="submission" date="2021-08" db="EMBL/GenBank/DDBJ databases">
        <title>Draft Genome Sequence of Phanerochaete sordida strain YK-624.</title>
        <authorList>
            <person name="Mori T."/>
            <person name="Dohra H."/>
            <person name="Suzuki T."/>
            <person name="Kawagishi H."/>
            <person name="Hirai H."/>
        </authorList>
    </citation>
    <scope>NUCLEOTIDE SEQUENCE [LARGE SCALE GENOMIC DNA]</scope>
    <source>
        <strain evidence="1 2">YK-624</strain>
    </source>
</reference>
<dbReference type="AlphaFoldDB" id="A0A9P3G8E7"/>
<name>A0A9P3G8E7_9APHY</name>
<accession>A0A9P3G8E7</accession>
<evidence type="ECO:0000313" key="1">
    <source>
        <dbReference type="EMBL" id="GJE90203.1"/>
    </source>
</evidence>
<organism evidence="1 2">
    <name type="scientific">Phanerochaete sordida</name>
    <dbReference type="NCBI Taxonomy" id="48140"/>
    <lineage>
        <taxon>Eukaryota</taxon>
        <taxon>Fungi</taxon>
        <taxon>Dikarya</taxon>
        <taxon>Basidiomycota</taxon>
        <taxon>Agaricomycotina</taxon>
        <taxon>Agaricomycetes</taxon>
        <taxon>Polyporales</taxon>
        <taxon>Phanerochaetaceae</taxon>
        <taxon>Phanerochaete</taxon>
    </lineage>
</organism>
<evidence type="ECO:0000313" key="2">
    <source>
        <dbReference type="Proteomes" id="UP000703269"/>
    </source>
</evidence>
<proteinExistence type="predicted"/>
<sequence length="95" mass="10555">MLNDTGIAARSSPGRRFMTTAESMSCALVSVESASTPIILILWSALPARKFERLQRDETRYQLCFHFQSFGVLTSRSSACPSDIELTSQQVTTIH</sequence>
<comment type="caution">
    <text evidence="1">The sequence shown here is derived from an EMBL/GenBank/DDBJ whole genome shotgun (WGS) entry which is preliminary data.</text>
</comment>
<protein>
    <submittedName>
        <fullName evidence="1">Uncharacterized protein</fullName>
    </submittedName>
</protein>
<gene>
    <name evidence="1" type="ORF">PsYK624_063290</name>
</gene>
<dbReference type="EMBL" id="BPQB01000015">
    <property type="protein sequence ID" value="GJE90203.1"/>
    <property type="molecule type" value="Genomic_DNA"/>
</dbReference>
<keyword evidence="2" id="KW-1185">Reference proteome</keyword>